<dbReference type="PANTHER" id="PTHR21237:SF23">
    <property type="entry name" value="GRPE PROTEIN HOMOLOG, MITOCHONDRIAL"/>
    <property type="match status" value="1"/>
</dbReference>
<protein>
    <recommendedName>
        <fullName evidence="3 4">Protein GrpE</fullName>
    </recommendedName>
    <alternativeName>
        <fullName evidence="3">HSP-70 cofactor</fullName>
    </alternativeName>
</protein>
<dbReference type="Pfam" id="PF01025">
    <property type="entry name" value="GrpE"/>
    <property type="match status" value="1"/>
</dbReference>
<dbReference type="HAMAP" id="MF_01151">
    <property type="entry name" value="GrpE"/>
    <property type="match status" value="1"/>
</dbReference>
<dbReference type="RefSeq" id="WP_317942194.1">
    <property type="nucleotide sequence ID" value="NZ_JAUBDI010000002.1"/>
</dbReference>
<evidence type="ECO:0000256" key="1">
    <source>
        <dbReference type="ARBA" id="ARBA00009054"/>
    </source>
</evidence>
<evidence type="ECO:0000256" key="3">
    <source>
        <dbReference type="HAMAP-Rule" id="MF_01151"/>
    </source>
</evidence>
<gene>
    <name evidence="3 7" type="primary">grpE</name>
    <name evidence="7" type="ORF">QT711_03845</name>
</gene>
<evidence type="ECO:0000313" key="7">
    <source>
        <dbReference type="EMBL" id="MDW0112305.1"/>
    </source>
</evidence>
<feature type="compositionally biased region" description="Acidic residues" evidence="6">
    <location>
        <begin position="20"/>
        <end position="32"/>
    </location>
</feature>
<keyword evidence="8" id="KW-1185">Reference proteome</keyword>
<dbReference type="EMBL" id="JAUBDI010000002">
    <property type="protein sequence ID" value="MDW0112305.1"/>
    <property type="molecule type" value="Genomic_DNA"/>
</dbReference>
<dbReference type="SUPFAM" id="SSF58014">
    <property type="entry name" value="Coiled-coil domain of nucleotide exchange factor GrpE"/>
    <property type="match status" value="1"/>
</dbReference>
<dbReference type="Gene3D" id="2.30.22.10">
    <property type="entry name" value="Head domain of nucleotide exchange factor GrpE"/>
    <property type="match status" value="1"/>
</dbReference>
<proteinExistence type="inferred from homology"/>
<evidence type="ECO:0000256" key="6">
    <source>
        <dbReference type="SAM" id="MobiDB-lite"/>
    </source>
</evidence>
<dbReference type="PRINTS" id="PR00773">
    <property type="entry name" value="GRPEPROTEIN"/>
</dbReference>
<evidence type="ECO:0000256" key="2">
    <source>
        <dbReference type="ARBA" id="ARBA00023186"/>
    </source>
</evidence>
<evidence type="ECO:0000313" key="8">
    <source>
        <dbReference type="Proteomes" id="UP001282284"/>
    </source>
</evidence>
<comment type="subcellular location">
    <subcellularLocation>
        <location evidence="3">Cytoplasm</location>
    </subcellularLocation>
</comment>
<dbReference type="CDD" id="cd00446">
    <property type="entry name" value="GrpE"/>
    <property type="match status" value="1"/>
</dbReference>
<comment type="similarity">
    <text evidence="1 3 5">Belongs to the GrpE family.</text>
</comment>
<feature type="compositionally biased region" description="Basic and acidic residues" evidence="6">
    <location>
        <begin position="1"/>
        <end position="10"/>
    </location>
</feature>
<sequence length="204" mass="23361">MAEVTKKETEETVSQQQVPEEAEHEVQLEEDQQPTNGTDEGEDQLAGEPEEVDEKEERIRELETKLQEQENKLLRVLADFENAKRRATLDKEALNKYKAQSLLTNLLPVLDNFERALAVEVKAEETQSLLTGMEMIYRNLMDSLKGEGLIEIEAQDQEFDPNFHQAVMTDSDPDKASGIVLQELQKGYMLKDRVLRPTMVKVNE</sequence>
<feature type="compositionally biased region" description="Acidic residues" evidence="6">
    <location>
        <begin position="39"/>
        <end position="54"/>
    </location>
</feature>
<organism evidence="7 8">
    <name type="scientific">Sporosarcina saromensis</name>
    <dbReference type="NCBI Taxonomy" id="359365"/>
    <lineage>
        <taxon>Bacteria</taxon>
        <taxon>Bacillati</taxon>
        <taxon>Bacillota</taxon>
        <taxon>Bacilli</taxon>
        <taxon>Bacillales</taxon>
        <taxon>Caryophanaceae</taxon>
        <taxon>Sporosarcina</taxon>
    </lineage>
</organism>
<dbReference type="PANTHER" id="PTHR21237">
    <property type="entry name" value="GRPE PROTEIN"/>
    <property type="match status" value="1"/>
</dbReference>
<dbReference type="SUPFAM" id="SSF51064">
    <property type="entry name" value="Head domain of nucleotide exchange factor GrpE"/>
    <property type="match status" value="1"/>
</dbReference>
<name>A0ABU4G5R8_9BACL</name>
<accession>A0ABU4G5R8</accession>
<comment type="subunit">
    <text evidence="3">Homodimer.</text>
</comment>
<dbReference type="Gene3D" id="3.90.20.20">
    <property type="match status" value="1"/>
</dbReference>
<keyword evidence="3" id="KW-0963">Cytoplasm</keyword>
<feature type="region of interest" description="Disordered" evidence="6">
    <location>
        <begin position="1"/>
        <end position="58"/>
    </location>
</feature>
<reference evidence="7 8" key="1">
    <citation type="submission" date="2023-06" db="EMBL/GenBank/DDBJ databases">
        <title>Sporosarcina sp. nov., isolated from Korean traditional fermented seafood 'Jeotgal'.</title>
        <authorList>
            <person name="Yang A.I."/>
            <person name="Shin N.-R."/>
        </authorList>
    </citation>
    <scope>NUCLEOTIDE SEQUENCE [LARGE SCALE GENOMIC DNA]</scope>
    <source>
        <strain evidence="7 8">KCTC13119</strain>
    </source>
</reference>
<dbReference type="InterPro" id="IPR009012">
    <property type="entry name" value="GrpE_head"/>
</dbReference>
<comment type="function">
    <text evidence="3 4">Participates actively in the response to hyperosmotic and heat shock by preventing the aggregation of stress-denatured proteins, in association with DnaK and GrpE. It is the nucleotide exchange factor for DnaK and may function as a thermosensor. Unfolded proteins bind initially to DnaJ; upon interaction with the DnaJ-bound protein, DnaK hydrolyzes its bound ATP, resulting in the formation of a stable complex. GrpE releases ADP from DnaK; ATP binding to DnaK triggers the release of the substrate protein, thus completing the reaction cycle. Several rounds of ATP-dependent interactions between DnaJ, DnaK and GrpE are required for fully efficient folding.</text>
</comment>
<dbReference type="InterPro" id="IPR013805">
    <property type="entry name" value="GrpE_CC"/>
</dbReference>
<comment type="caution">
    <text evidence="7">The sequence shown here is derived from an EMBL/GenBank/DDBJ whole genome shotgun (WGS) entry which is preliminary data.</text>
</comment>
<evidence type="ECO:0000256" key="4">
    <source>
        <dbReference type="RuleBase" id="RU000639"/>
    </source>
</evidence>
<dbReference type="PROSITE" id="PS01071">
    <property type="entry name" value="GRPE"/>
    <property type="match status" value="1"/>
</dbReference>
<dbReference type="Proteomes" id="UP001282284">
    <property type="component" value="Unassembled WGS sequence"/>
</dbReference>
<keyword evidence="2 3" id="KW-0143">Chaperone</keyword>
<keyword evidence="3 4" id="KW-0346">Stress response</keyword>
<dbReference type="NCBIfam" id="NF010738">
    <property type="entry name" value="PRK14140.1"/>
    <property type="match status" value="1"/>
</dbReference>
<dbReference type="InterPro" id="IPR000740">
    <property type="entry name" value="GrpE"/>
</dbReference>
<evidence type="ECO:0000256" key="5">
    <source>
        <dbReference type="RuleBase" id="RU004478"/>
    </source>
</evidence>